<evidence type="ECO:0000313" key="7">
    <source>
        <dbReference type="EMBL" id="KOO24741.1"/>
    </source>
</evidence>
<dbReference type="GO" id="GO:0033743">
    <property type="term" value="F:peptide-methionine (R)-S-oxide reductase activity"/>
    <property type="evidence" value="ECO:0007669"/>
    <property type="project" value="InterPro"/>
</dbReference>
<keyword evidence="3" id="KW-0479">Metal-binding</keyword>
<dbReference type="Pfam" id="PF01641">
    <property type="entry name" value="SelR"/>
    <property type="match status" value="1"/>
</dbReference>
<keyword evidence="4" id="KW-0862">Zinc</keyword>
<evidence type="ECO:0000256" key="4">
    <source>
        <dbReference type="ARBA" id="ARBA00022833"/>
    </source>
</evidence>
<keyword evidence="8" id="KW-1185">Reference proteome</keyword>
<evidence type="ECO:0000256" key="2">
    <source>
        <dbReference type="ARBA" id="ARBA00007174"/>
    </source>
</evidence>
<name>A0A0M0JDT7_9EUKA</name>
<dbReference type="PANTHER" id="PTHR46081">
    <property type="entry name" value="PEPTIDE METHIONINE SULFOXIDE REDUCTASE 2"/>
    <property type="match status" value="1"/>
</dbReference>
<keyword evidence="5" id="KW-0560">Oxidoreductase</keyword>
<accession>A0A0M0JDT7</accession>
<evidence type="ECO:0000259" key="6">
    <source>
        <dbReference type="PROSITE" id="PS51790"/>
    </source>
</evidence>
<dbReference type="InterPro" id="IPR011057">
    <property type="entry name" value="Mss4-like_sf"/>
</dbReference>
<organism evidence="7 8">
    <name type="scientific">Chrysochromulina tobinii</name>
    <dbReference type="NCBI Taxonomy" id="1460289"/>
    <lineage>
        <taxon>Eukaryota</taxon>
        <taxon>Haptista</taxon>
        <taxon>Haptophyta</taxon>
        <taxon>Prymnesiophyceae</taxon>
        <taxon>Prymnesiales</taxon>
        <taxon>Chrysochromulinaceae</taxon>
        <taxon>Chrysochromulina</taxon>
    </lineage>
</organism>
<evidence type="ECO:0000256" key="3">
    <source>
        <dbReference type="ARBA" id="ARBA00022723"/>
    </source>
</evidence>
<reference evidence="8" key="1">
    <citation type="journal article" date="2015" name="PLoS Genet.">
        <title>Genome Sequence and Transcriptome Analyses of Chrysochromulina tobin: Metabolic Tools for Enhanced Algal Fitness in the Prominent Order Prymnesiales (Haptophyceae).</title>
        <authorList>
            <person name="Hovde B.T."/>
            <person name="Deodato C.R."/>
            <person name="Hunsperger H.M."/>
            <person name="Ryken S.A."/>
            <person name="Yost W."/>
            <person name="Jha R.K."/>
            <person name="Patterson J."/>
            <person name="Monnat R.J. Jr."/>
            <person name="Barlow S.B."/>
            <person name="Starkenburg S.R."/>
            <person name="Cattolico R.A."/>
        </authorList>
    </citation>
    <scope>NUCLEOTIDE SEQUENCE</scope>
    <source>
        <strain evidence="8">CCMP291</strain>
    </source>
</reference>
<gene>
    <name evidence="7" type="ORF">Ctob_009123</name>
</gene>
<dbReference type="InterPro" id="IPR028427">
    <property type="entry name" value="Met_Sox_Rdtase_MsrB"/>
</dbReference>
<proteinExistence type="inferred from homology"/>
<sequence>MAAGHALTDAEKYVLEQKGTEAAGTGTYEGFFPTDGYFACRKCGAPIYSAKSKFESGCGWPAFDKCYEGAVEHRVETDGTERIEIVCAHCKGHLGHIFMGEAKTATGERHCANSRALQFVKAKVDKKEVKLGPLD</sequence>
<dbReference type="EMBL" id="JWZX01003059">
    <property type="protein sequence ID" value="KOO24741.1"/>
    <property type="molecule type" value="Genomic_DNA"/>
</dbReference>
<dbReference type="GO" id="GO:0030091">
    <property type="term" value="P:protein repair"/>
    <property type="evidence" value="ECO:0007669"/>
    <property type="project" value="InterPro"/>
</dbReference>
<evidence type="ECO:0000256" key="1">
    <source>
        <dbReference type="ARBA" id="ARBA00001947"/>
    </source>
</evidence>
<evidence type="ECO:0000313" key="8">
    <source>
        <dbReference type="Proteomes" id="UP000037460"/>
    </source>
</evidence>
<dbReference type="GO" id="GO:0046872">
    <property type="term" value="F:metal ion binding"/>
    <property type="evidence" value="ECO:0007669"/>
    <property type="project" value="UniProtKB-KW"/>
</dbReference>
<protein>
    <submittedName>
        <fullName evidence="7">Methionine sulfoxide reductase b</fullName>
    </submittedName>
</protein>
<feature type="domain" description="MsrB" evidence="6">
    <location>
        <begin position="1"/>
        <end position="122"/>
    </location>
</feature>
<dbReference type="Gene3D" id="2.170.150.20">
    <property type="entry name" value="Peptide methionine sulfoxide reductase"/>
    <property type="match status" value="1"/>
</dbReference>
<dbReference type="OrthoDB" id="44061at2759"/>
<comment type="similarity">
    <text evidence="2">Belongs to the MsrB Met sulfoxide reductase family.</text>
</comment>
<dbReference type="SUPFAM" id="SSF51316">
    <property type="entry name" value="Mss4-like"/>
    <property type="match status" value="1"/>
</dbReference>
<dbReference type="Proteomes" id="UP000037460">
    <property type="component" value="Unassembled WGS sequence"/>
</dbReference>
<dbReference type="InterPro" id="IPR002579">
    <property type="entry name" value="Met_Sox_Rdtase_MsrB_dom"/>
</dbReference>
<dbReference type="PROSITE" id="PS51790">
    <property type="entry name" value="MSRB"/>
    <property type="match status" value="1"/>
</dbReference>
<dbReference type="PANTHER" id="PTHR46081:SF8">
    <property type="entry name" value="PEPTIDE METHIONINE SULFOXIDE REDUCTASE 2"/>
    <property type="match status" value="1"/>
</dbReference>
<dbReference type="GO" id="GO:0006979">
    <property type="term" value="P:response to oxidative stress"/>
    <property type="evidence" value="ECO:0007669"/>
    <property type="project" value="InterPro"/>
</dbReference>
<dbReference type="AlphaFoldDB" id="A0A0M0JDT7"/>
<comment type="caution">
    <text evidence="7">The sequence shown here is derived from an EMBL/GenBank/DDBJ whole genome shotgun (WGS) entry which is preliminary data.</text>
</comment>
<comment type="cofactor">
    <cofactor evidence="1">
        <name>Zn(2+)</name>
        <dbReference type="ChEBI" id="CHEBI:29105"/>
    </cofactor>
</comment>
<evidence type="ECO:0000256" key="5">
    <source>
        <dbReference type="ARBA" id="ARBA00023002"/>
    </source>
</evidence>